<keyword evidence="3 5" id="KW-0863">Zinc-finger</keyword>
<feature type="compositionally biased region" description="Basic and acidic residues" evidence="6">
    <location>
        <begin position="147"/>
        <end position="166"/>
    </location>
</feature>
<organism evidence="8 9">
    <name type="scientific">Leishmania mexicana (strain MHOM/GT/2001/U1103)</name>
    <dbReference type="NCBI Taxonomy" id="929439"/>
    <lineage>
        <taxon>Eukaryota</taxon>
        <taxon>Discoba</taxon>
        <taxon>Euglenozoa</taxon>
        <taxon>Kinetoplastea</taxon>
        <taxon>Metakinetoplastina</taxon>
        <taxon>Trypanosomatida</taxon>
        <taxon>Trypanosomatidae</taxon>
        <taxon>Leishmaniinae</taxon>
        <taxon>Leishmania</taxon>
    </lineage>
</organism>
<dbReference type="OrthoDB" id="10266696at2759"/>
<dbReference type="RefSeq" id="XP_003878001.1">
    <property type="nucleotide sequence ID" value="XM_003877952.1"/>
</dbReference>
<dbReference type="PROSITE" id="PS50115">
    <property type="entry name" value="ARFGAP"/>
    <property type="match status" value="1"/>
</dbReference>
<feature type="compositionally biased region" description="Polar residues" evidence="6">
    <location>
        <begin position="682"/>
        <end position="698"/>
    </location>
</feature>
<gene>
    <name evidence="8" type="ORF">LMXM_31_1570</name>
</gene>
<dbReference type="EMBL" id="FR799584">
    <property type="protein sequence ID" value="CBZ29547.1"/>
    <property type="molecule type" value="Genomic_DNA"/>
</dbReference>
<evidence type="ECO:0000313" key="8">
    <source>
        <dbReference type="EMBL" id="CBZ29547.1"/>
    </source>
</evidence>
<dbReference type="KEGG" id="lmi:LMXM_31_1570"/>
<evidence type="ECO:0000259" key="7">
    <source>
        <dbReference type="PROSITE" id="PS50115"/>
    </source>
</evidence>
<dbReference type="PRINTS" id="PR00405">
    <property type="entry name" value="REVINTRACTNG"/>
</dbReference>
<feature type="compositionally biased region" description="Basic residues" evidence="6">
    <location>
        <begin position="311"/>
        <end position="322"/>
    </location>
</feature>
<keyword evidence="1" id="KW-0343">GTPase activation</keyword>
<keyword evidence="4" id="KW-0862">Zinc</keyword>
<evidence type="ECO:0000313" key="9">
    <source>
        <dbReference type="Proteomes" id="UP000007259"/>
    </source>
</evidence>
<sequence>MASVQRQTKEVQEQHQRQLRELLKQPDNDECMDCRARNPTWASVNLGIFICIRCSGLHRQLGVHISKVKSCTMDLWEPEQIAFMSKMGNKRAKRTFEATIPASYVKPGERDTSAKVMKWIHLKYVQRRYHRPFLPSAADSISEAADDGQRDAKGARVHTADEDRQRVPPATTPMPVRETVPLISNPVEKTRAAAQASHAALDNNPSPRPALGALYLPKQKEAAILDWLRSATPCVVIEEPLNTSAPPVQPTSVAKAAVPNSVLSLTGVTREMPSPPTSVTVIVATAAEEQETAAPALETMPGGAEESGVKVSRRRRSKRTTRTKTMAPPVPLAEMLKDATAPVDTSVLAPEDRDRAGAARTPLPREPADDAKQPTQVAPVTETGPYEELEVPARPRQHRRKRTPLTEVLESDPVPPKLSFPVFSASRGSSPPELPLAPSPTLRTVLVEPRRSSTCAVDSVARISHRHRKQGGRDPEMLPESPGQPATQKLPPRSAHGPPCAPSRATLSEAPSLLSEKPMPLTTSSATALAGPTSVEQRAHFVPRVVDMTLGQPVETMNSSFASCWSSLAGATPQTPMRAPFMRPTAAAAVPSGYGAWQTHRPKQVLSKPYFLCSSRRALLSPPVPDEDQYVPQQGIRSSEPSYSEKLQQHPPTSMKWTATPSNSSFTRLRGSLLSPIAEEGSATQRTPSTPFYPSSAHKTGTLKNVLQMQRRLEEQLRVLKERFRRNSYPK</sequence>
<feature type="region of interest" description="Disordered" evidence="6">
    <location>
        <begin position="140"/>
        <end position="182"/>
    </location>
</feature>
<keyword evidence="9" id="KW-1185">Reference proteome</keyword>
<dbReference type="InterPro" id="IPR001164">
    <property type="entry name" value="ArfGAP_dom"/>
</dbReference>
<dbReference type="SMART" id="SM00105">
    <property type="entry name" value="ArfGap"/>
    <property type="match status" value="1"/>
</dbReference>
<evidence type="ECO:0000256" key="1">
    <source>
        <dbReference type="ARBA" id="ARBA00022468"/>
    </source>
</evidence>
<proteinExistence type="predicted"/>
<dbReference type="AlphaFoldDB" id="E9B2T3"/>
<evidence type="ECO:0000256" key="3">
    <source>
        <dbReference type="ARBA" id="ARBA00022771"/>
    </source>
</evidence>
<feature type="region of interest" description="Disordered" evidence="6">
    <location>
        <begin position="341"/>
        <end position="400"/>
    </location>
</feature>
<protein>
    <recommendedName>
        <fullName evidence="7">Arf-GAP domain-containing protein</fullName>
    </recommendedName>
</protein>
<accession>E9B2T3</accession>
<feature type="domain" description="Arf-GAP" evidence="7">
    <location>
        <begin position="16"/>
        <end position="140"/>
    </location>
</feature>
<dbReference type="CDD" id="cd08204">
    <property type="entry name" value="ArfGap"/>
    <property type="match status" value="1"/>
</dbReference>
<dbReference type="GO" id="GO:0005737">
    <property type="term" value="C:cytoplasm"/>
    <property type="evidence" value="ECO:0007669"/>
    <property type="project" value="TreeGrafter"/>
</dbReference>
<dbReference type="GeneID" id="13453592"/>
<evidence type="ECO:0000256" key="2">
    <source>
        <dbReference type="ARBA" id="ARBA00022723"/>
    </source>
</evidence>
<evidence type="ECO:0000256" key="6">
    <source>
        <dbReference type="SAM" id="MobiDB-lite"/>
    </source>
</evidence>
<feature type="region of interest" description="Disordered" evidence="6">
    <location>
        <begin position="462"/>
        <end position="506"/>
    </location>
</feature>
<dbReference type="InterPro" id="IPR038508">
    <property type="entry name" value="ArfGAP_dom_sf"/>
</dbReference>
<dbReference type="PhylomeDB" id="E9B2T3"/>
<dbReference type="GO" id="GO:0005096">
    <property type="term" value="F:GTPase activator activity"/>
    <property type="evidence" value="ECO:0007669"/>
    <property type="project" value="UniProtKB-KW"/>
</dbReference>
<reference evidence="8 9" key="1">
    <citation type="journal article" date="2011" name="Genome Res.">
        <title>Chromosome and gene copy number variation allow major structural change between species and strains of Leishmania.</title>
        <authorList>
            <person name="Rogers M.B."/>
            <person name="Hilley J.D."/>
            <person name="Dickens N.J."/>
            <person name="Wilkes J."/>
            <person name="Bates P.A."/>
            <person name="Depledge D.P."/>
            <person name="Harris D."/>
            <person name="Her Y."/>
            <person name="Herzyk P."/>
            <person name="Imamura H."/>
            <person name="Otto T.D."/>
            <person name="Sanders M."/>
            <person name="Seeger K."/>
            <person name="Dujardin J.C."/>
            <person name="Berriman M."/>
            <person name="Smith D.F."/>
            <person name="Hertz-Fowler C."/>
            <person name="Mottram J.C."/>
        </authorList>
    </citation>
    <scope>NUCLEOTIDE SEQUENCE [LARGE SCALE GENOMIC DNA]</scope>
    <source>
        <strain evidence="8 9">MHOM/GT/2001/U1103</strain>
    </source>
</reference>
<dbReference type="SUPFAM" id="SSF57863">
    <property type="entry name" value="ArfGap/RecO-like zinc finger"/>
    <property type="match status" value="1"/>
</dbReference>
<dbReference type="VEuPathDB" id="TriTrypDB:LmxM.31.1570"/>
<name>E9B2T3_LEIMU</name>
<dbReference type="Gene3D" id="1.10.220.150">
    <property type="entry name" value="Arf GTPase activating protein"/>
    <property type="match status" value="1"/>
</dbReference>
<dbReference type="GO" id="GO:0008270">
    <property type="term" value="F:zinc ion binding"/>
    <property type="evidence" value="ECO:0007669"/>
    <property type="project" value="UniProtKB-KW"/>
</dbReference>
<dbReference type="PANTHER" id="PTHR45705:SF1">
    <property type="entry name" value="FI20236P1"/>
    <property type="match status" value="1"/>
</dbReference>
<evidence type="ECO:0000256" key="5">
    <source>
        <dbReference type="PROSITE-ProRule" id="PRU00288"/>
    </source>
</evidence>
<dbReference type="Pfam" id="PF01412">
    <property type="entry name" value="ArfGap"/>
    <property type="match status" value="1"/>
</dbReference>
<dbReference type="PANTHER" id="PTHR45705">
    <property type="entry name" value="FI20236P1"/>
    <property type="match status" value="1"/>
</dbReference>
<feature type="compositionally biased region" description="Polar residues" evidence="6">
    <location>
        <begin position="631"/>
        <end position="662"/>
    </location>
</feature>
<dbReference type="InterPro" id="IPR051718">
    <property type="entry name" value="ARF_GTPase-activating"/>
</dbReference>
<keyword evidence="2" id="KW-0479">Metal-binding</keyword>
<feature type="region of interest" description="Disordered" evidence="6">
    <location>
        <begin position="679"/>
        <end position="698"/>
    </location>
</feature>
<feature type="region of interest" description="Disordered" evidence="6">
    <location>
        <begin position="299"/>
        <end position="327"/>
    </location>
</feature>
<dbReference type="FunFam" id="1.10.220.150:FF:000009">
    <property type="entry name" value="stromal membrane-associated protein 1 isoform X1"/>
    <property type="match status" value="1"/>
</dbReference>
<feature type="region of interest" description="Disordered" evidence="6">
    <location>
        <begin position="623"/>
        <end position="662"/>
    </location>
</feature>
<dbReference type="OMA" id="LWEPEQI"/>
<evidence type="ECO:0000256" key="4">
    <source>
        <dbReference type="ARBA" id="ARBA00022833"/>
    </source>
</evidence>
<dbReference type="InterPro" id="IPR037278">
    <property type="entry name" value="ARFGAP/RecO"/>
</dbReference>
<dbReference type="Proteomes" id="UP000007259">
    <property type="component" value="Chromosome 31"/>
</dbReference>